<evidence type="ECO:0000313" key="9">
    <source>
        <dbReference type="Proteomes" id="UP000193804"/>
    </source>
</evidence>
<comment type="pathway">
    <text evidence="7">Carbohydrate degradation; 2-deoxy-D-ribose 1-phosphate degradation; D-glyceraldehyde 3-phosphate and acetaldehyde from 2-deoxy-alpha-D-ribose 1-phosphate: step 2/2.</text>
</comment>
<name>A0A1X7JIG4_9BACT</name>
<dbReference type="InterPro" id="IPR028581">
    <property type="entry name" value="DeoC_typeI"/>
</dbReference>
<keyword evidence="2 7" id="KW-0963">Cytoplasm</keyword>
<keyword evidence="9" id="KW-1185">Reference proteome</keyword>
<dbReference type="NCBIfam" id="TIGR00126">
    <property type="entry name" value="deoC"/>
    <property type="match status" value="1"/>
</dbReference>
<dbReference type="EC" id="4.1.2.4" evidence="7"/>
<dbReference type="Proteomes" id="UP000193804">
    <property type="component" value="Unassembled WGS sequence"/>
</dbReference>
<dbReference type="PANTHER" id="PTHR10889:SF1">
    <property type="entry name" value="DEOXYRIBOSE-PHOSPHATE ALDOLASE"/>
    <property type="match status" value="1"/>
</dbReference>
<dbReference type="SMART" id="SM01133">
    <property type="entry name" value="DeoC"/>
    <property type="match status" value="1"/>
</dbReference>
<comment type="function">
    <text evidence="6 7">Catalyzes a reversible aldol reaction between acetaldehyde and D-glyceraldehyde 3-phosphate to generate 2-deoxy-D-ribose 5-phosphate.</text>
</comment>
<evidence type="ECO:0000256" key="7">
    <source>
        <dbReference type="HAMAP-Rule" id="MF_00114"/>
    </source>
</evidence>
<evidence type="ECO:0000256" key="5">
    <source>
        <dbReference type="ARBA" id="ARBA00048791"/>
    </source>
</evidence>
<sequence length="221" mass="24263">MLNMRNIQNYIEHTNLKATITSNDIEMLLKEAQENNIFGICVPPFWVKKAKRDIGKTGMQLVTVIGFPLGYQMSQTKEAEAHQAIKDGADELDMVLNISAIKSEMMWPKIEVAKLGKLAHENDKMLKVIIETAYLSEKEIVDVCKICADAGADFVKTSTGFADEGAKVEHIKLMRSVLPEHVGIKASGGIKTYGQAKELIEAGADRIGTSVGPAICREAKD</sequence>
<comment type="catalytic activity">
    <reaction evidence="5 7">
        <text>2-deoxy-D-ribose 5-phosphate = D-glyceraldehyde 3-phosphate + acetaldehyde</text>
        <dbReference type="Rhea" id="RHEA:12821"/>
        <dbReference type="ChEBI" id="CHEBI:15343"/>
        <dbReference type="ChEBI" id="CHEBI:59776"/>
        <dbReference type="ChEBI" id="CHEBI:62877"/>
        <dbReference type="EC" id="4.1.2.4"/>
    </reaction>
</comment>
<proteinExistence type="inferred from homology"/>
<dbReference type="InterPro" id="IPR002915">
    <property type="entry name" value="DeoC/FbaB/LacD_aldolase"/>
</dbReference>
<dbReference type="GO" id="GO:0005737">
    <property type="term" value="C:cytoplasm"/>
    <property type="evidence" value="ECO:0007669"/>
    <property type="project" value="UniProtKB-SubCell"/>
</dbReference>
<comment type="similarity">
    <text evidence="1 7">Belongs to the DeoC/FbaB aldolase family. DeoC type 1 subfamily.</text>
</comment>
<evidence type="ECO:0000256" key="1">
    <source>
        <dbReference type="ARBA" id="ARBA00010936"/>
    </source>
</evidence>
<keyword evidence="3 7" id="KW-0456">Lyase</keyword>
<dbReference type="EMBL" id="FXAW01000003">
    <property type="protein sequence ID" value="SMG27525.1"/>
    <property type="molecule type" value="Genomic_DNA"/>
</dbReference>
<dbReference type="HAMAP" id="MF_00114">
    <property type="entry name" value="DeoC_type1"/>
    <property type="match status" value="1"/>
</dbReference>
<dbReference type="STRING" id="1028.SAMN05661096_01618"/>
<evidence type="ECO:0000256" key="3">
    <source>
        <dbReference type="ARBA" id="ARBA00023239"/>
    </source>
</evidence>
<feature type="active site" description="Proton donor/acceptor" evidence="7">
    <location>
        <position position="185"/>
    </location>
</feature>
<dbReference type="InterPro" id="IPR011343">
    <property type="entry name" value="DeoC"/>
</dbReference>
<dbReference type="GO" id="GO:0016052">
    <property type="term" value="P:carbohydrate catabolic process"/>
    <property type="evidence" value="ECO:0007669"/>
    <property type="project" value="TreeGrafter"/>
</dbReference>
<evidence type="ECO:0000313" key="8">
    <source>
        <dbReference type="EMBL" id="SMG27525.1"/>
    </source>
</evidence>
<keyword evidence="4 7" id="KW-0704">Schiff base</keyword>
<feature type="active site" description="Proton donor/acceptor" evidence="7">
    <location>
        <position position="93"/>
    </location>
</feature>
<evidence type="ECO:0000256" key="4">
    <source>
        <dbReference type="ARBA" id="ARBA00023270"/>
    </source>
</evidence>
<comment type="subcellular location">
    <subcellularLocation>
        <location evidence="7">Cytoplasm</location>
    </subcellularLocation>
</comment>
<dbReference type="AlphaFoldDB" id="A0A1X7JIG4"/>
<dbReference type="Pfam" id="PF01791">
    <property type="entry name" value="DeoC"/>
    <property type="match status" value="1"/>
</dbReference>
<gene>
    <name evidence="7" type="primary">deoC</name>
    <name evidence="8" type="ORF">SAMN05661096_01618</name>
</gene>
<dbReference type="PIRSF" id="PIRSF001357">
    <property type="entry name" value="DeoC"/>
    <property type="match status" value="1"/>
</dbReference>
<evidence type="ECO:0000256" key="2">
    <source>
        <dbReference type="ARBA" id="ARBA00022490"/>
    </source>
</evidence>
<feature type="active site" description="Schiff-base intermediate with acetaldehyde" evidence="7">
    <location>
        <position position="156"/>
    </location>
</feature>
<dbReference type="FunFam" id="3.20.20.70:FF:000044">
    <property type="entry name" value="Deoxyribose-phosphate aldolase"/>
    <property type="match status" value="1"/>
</dbReference>
<accession>A0A1X7JIG4</accession>
<dbReference type="GO" id="GO:0006018">
    <property type="term" value="P:2-deoxyribose 1-phosphate catabolic process"/>
    <property type="evidence" value="ECO:0007669"/>
    <property type="project" value="UniProtKB-UniRule"/>
</dbReference>
<dbReference type="InterPro" id="IPR013785">
    <property type="entry name" value="Aldolase_TIM"/>
</dbReference>
<dbReference type="UniPathway" id="UPA00002">
    <property type="reaction ID" value="UER00468"/>
</dbReference>
<dbReference type="CDD" id="cd00959">
    <property type="entry name" value="DeoC"/>
    <property type="match status" value="1"/>
</dbReference>
<reference evidence="9" key="1">
    <citation type="submission" date="2017-04" db="EMBL/GenBank/DDBJ databases">
        <authorList>
            <person name="Varghese N."/>
            <person name="Submissions S."/>
        </authorList>
    </citation>
    <scope>NUCLEOTIDE SEQUENCE [LARGE SCALE GENOMIC DNA]</scope>
    <source>
        <strain evidence="9">DSM 4125</strain>
    </source>
</reference>
<protein>
    <recommendedName>
        <fullName evidence="7">Deoxyribose-phosphate aldolase</fullName>
        <shortName evidence="7">DERA</shortName>
        <ecNumber evidence="7">4.1.2.4</ecNumber>
    </recommendedName>
    <alternativeName>
        <fullName evidence="7">2-deoxy-D-ribose 5-phosphate aldolase</fullName>
    </alternativeName>
    <alternativeName>
        <fullName evidence="7">Phosphodeoxyriboaldolase</fullName>
        <shortName evidence="7">Deoxyriboaldolase</shortName>
    </alternativeName>
</protein>
<evidence type="ECO:0000256" key="6">
    <source>
        <dbReference type="ARBA" id="ARBA00056337"/>
    </source>
</evidence>
<dbReference type="PANTHER" id="PTHR10889">
    <property type="entry name" value="DEOXYRIBOSE-PHOSPHATE ALDOLASE"/>
    <property type="match status" value="1"/>
</dbReference>
<organism evidence="8 9">
    <name type="scientific">Marivirga sericea</name>
    <dbReference type="NCBI Taxonomy" id="1028"/>
    <lineage>
        <taxon>Bacteria</taxon>
        <taxon>Pseudomonadati</taxon>
        <taxon>Bacteroidota</taxon>
        <taxon>Cytophagia</taxon>
        <taxon>Cytophagales</taxon>
        <taxon>Marivirgaceae</taxon>
        <taxon>Marivirga</taxon>
    </lineage>
</organism>
<dbReference type="Gene3D" id="3.20.20.70">
    <property type="entry name" value="Aldolase class I"/>
    <property type="match status" value="1"/>
</dbReference>
<dbReference type="GO" id="GO:0009264">
    <property type="term" value="P:deoxyribonucleotide catabolic process"/>
    <property type="evidence" value="ECO:0007669"/>
    <property type="project" value="UniProtKB-UniRule"/>
</dbReference>
<dbReference type="GO" id="GO:0004139">
    <property type="term" value="F:deoxyribose-phosphate aldolase activity"/>
    <property type="evidence" value="ECO:0007669"/>
    <property type="project" value="UniProtKB-UniRule"/>
</dbReference>
<dbReference type="SUPFAM" id="SSF51569">
    <property type="entry name" value="Aldolase"/>
    <property type="match status" value="1"/>
</dbReference>